<evidence type="ECO:0000313" key="2">
    <source>
        <dbReference type="EMBL" id="KAA1128936.1"/>
    </source>
</evidence>
<keyword evidence="3" id="KW-1185">Reference proteome</keyword>
<dbReference type="EMBL" id="VSWC01000079">
    <property type="protein sequence ID" value="KAA1094652.1"/>
    <property type="molecule type" value="Genomic_DNA"/>
</dbReference>
<evidence type="ECO:0000313" key="1">
    <source>
        <dbReference type="EMBL" id="KAA1094652.1"/>
    </source>
</evidence>
<dbReference type="Proteomes" id="UP000324748">
    <property type="component" value="Unassembled WGS sequence"/>
</dbReference>
<evidence type="ECO:0000313" key="4">
    <source>
        <dbReference type="Proteomes" id="UP000325313"/>
    </source>
</evidence>
<name>A0A5B0RSE7_PUCGR</name>
<protein>
    <submittedName>
        <fullName evidence="2">Uncharacterized protein</fullName>
    </submittedName>
</protein>
<accession>A0A5B0RSE7</accession>
<evidence type="ECO:0000313" key="3">
    <source>
        <dbReference type="Proteomes" id="UP000324748"/>
    </source>
</evidence>
<sequence>MRLPKREAAPHSFNDHFYNSRYRSHQHIVHQSSTLFHSFSSALSLDPGTLPCRFRHAETLSLAKALPFA</sequence>
<reference evidence="3 4" key="1">
    <citation type="submission" date="2019-05" db="EMBL/GenBank/DDBJ databases">
        <title>Emergence of the Ug99 lineage of the wheat stem rust pathogen through somatic hybridization.</title>
        <authorList>
            <person name="Li F."/>
            <person name="Upadhyaya N.M."/>
            <person name="Sperschneider J."/>
            <person name="Matny O."/>
            <person name="Nguyen-Phuc H."/>
            <person name="Mago R."/>
            <person name="Raley C."/>
            <person name="Miller M.E."/>
            <person name="Silverstein K.A.T."/>
            <person name="Henningsen E."/>
            <person name="Hirsch C.D."/>
            <person name="Visser B."/>
            <person name="Pretorius Z.A."/>
            <person name="Steffenson B.J."/>
            <person name="Schwessinger B."/>
            <person name="Dodds P.N."/>
            <person name="Figueroa M."/>
        </authorList>
    </citation>
    <scope>NUCLEOTIDE SEQUENCE [LARGE SCALE GENOMIC DNA]</scope>
    <source>
        <strain evidence="1">21-0</strain>
        <strain evidence="2 4">Ug99</strain>
    </source>
</reference>
<dbReference type="Proteomes" id="UP000325313">
    <property type="component" value="Unassembled WGS sequence"/>
</dbReference>
<dbReference type="AlphaFoldDB" id="A0A5B0RSE7"/>
<dbReference type="EMBL" id="VDEP01000138">
    <property type="protein sequence ID" value="KAA1128936.1"/>
    <property type="molecule type" value="Genomic_DNA"/>
</dbReference>
<comment type="caution">
    <text evidence="2">The sequence shown here is derived from an EMBL/GenBank/DDBJ whole genome shotgun (WGS) entry which is preliminary data.</text>
</comment>
<organism evidence="2 4">
    <name type="scientific">Puccinia graminis f. sp. tritici</name>
    <dbReference type="NCBI Taxonomy" id="56615"/>
    <lineage>
        <taxon>Eukaryota</taxon>
        <taxon>Fungi</taxon>
        <taxon>Dikarya</taxon>
        <taxon>Basidiomycota</taxon>
        <taxon>Pucciniomycotina</taxon>
        <taxon>Pucciniomycetes</taxon>
        <taxon>Pucciniales</taxon>
        <taxon>Pucciniaceae</taxon>
        <taxon>Puccinia</taxon>
    </lineage>
</organism>
<gene>
    <name evidence="1" type="ORF">PGT21_027661</name>
    <name evidence="2" type="ORF">PGTUg99_006969</name>
</gene>
<proteinExistence type="predicted"/>